<dbReference type="GO" id="GO:0045892">
    <property type="term" value="P:negative regulation of DNA-templated transcription"/>
    <property type="evidence" value="ECO:0007669"/>
    <property type="project" value="TreeGrafter"/>
</dbReference>
<proteinExistence type="predicted"/>
<dbReference type="InterPro" id="IPR036388">
    <property type="entry name" value="WH-like_DNA-bd_sf"/>
</dbReference>
<accession>A0A7H0HJT5</accession>
<dbReference type="CDD" id="cd07377">
    <property type="entry name" value="WHTH_GntR"/>
    <property type="match status" value="1"/>
</dbReference>
<dbReference type="GO" id="GO:0003677">
    <property type="term" value="F:DNA binding"/>
    <property type="evidence" value="ECO:0007669"/>
    <property type="project" value="UniProtKB-KW"/>
</dbReference>
<keyword evidence="1" id="KW-0805">Transcription regulation</keyword>
<feature type="region of interest" description="Disordered" evidence="4">
    <location>
        <begin position="1"/>
        <end position="21"/>
    </location>
</feature>
<dbReference type="RefSeq" id="WP_187737781.1">
    <property type="nucleotide sequence ID" value="NZ_CP060790.1"/>
</dbReference>
<dbReference type="Gene3D" id="1.10.10.10">
    <property type="entry name" value="Winged helix-like DNA-binding domain superfamily/Winged helix DNA-binding domain"/>
    <property type="match status" value="1"/>
</dbReference>
<evidence type="ECO:0000313" key="6">
    <source>
        <dbReference type="EMBL" id="QNP60801.1"/>
    </source>
</evidence>
<dbReference type="PROSITE" id="PS50949">
    <property type="entry name" value="HTH_GNTR"/>
    <property type="match status" value="1"/>
</dbReference>
<reference evidence="6 7" key="1">
    <citation type="submission" date="2020-08" db="EMBL/GenBank/DDBJ databases">
        <title>Genome sequence of Acidovorax monticola KACC 19171T.</title>
        <authorList>
            <person name="Hyun D.-W."/>
            <person name="Bae J.-W."/>
        </authorList>
    </citation>
    <scope>NUCLEOTIDE SEQUENCE [LARGE SCALE GENOMIC DNA]</scope>
    <source>
        <strain evidence="6 7">KACC 19171</strain>
    </source>
</reference>
<dbReference type="InterPro" id="IPR011663">
    <property type="entry name" value="UTRA"/>
</dbReference>
<dbReference type="SMART" id="SM00345">
    <property type="entry name" value="HTH_GNTR"/>
    <property type="match status" value="1"/>
</dbReference>
<dbReference type="AlphaFoldDB" id="A0A7H0HJT5"/>
<dbReference type="PANTHER" id="PTHR44846">
    <property type="entry name" value="MANNOSYL-D-GLYCERATE TRANSPORT/METABOLISM SYSTEM REPRESSOR MNGR-RELATED"/>
    <property type="match status" value="1"/>
</dbReference>
<evidence type="ECO:0000313" key="7">
    <source>
        <dbReference type="Proteomes" id="UP000516057"/>
    </source>
</evidence>
<dbReference type="SUPFAM" id="SSF64288">
    <property type="entry name" value="Chorismate lyase-like"/>
    <property type="match status" value="1"/>
</dbReference>
<dbReference type="Proteomes" id="UP000516057">
    <property type="component" value="Chromosome"/>
</dbReference>
<protein>
    <submittedName>
        <fullName evidence="6">GntR family transcriptional regulator</fullName>
    </submittedName>
</protein>
<dbReference type="PANTHER" id="PTHR44846:SF1">
    <property type="entry name" value="MANNOSYL-D-GLYCERATE TRANSPORT_METABOLISM SYSTEM REPRESSOR MNGR-RELATED"/>
    <property type="match status" value="1"/>
</dbReference>
<dbReference type="InterPro" id="IPR028978">
    <property type="entry name" value="Chorismate_lyase_/UTRA_dom_sf"/>
</dbReference>
<dbReference type="SMART" id="SM00866">
    <property type="entry name" value="UTRA"/>
    <property type="match status" value="1"/>
</dbReference>
<dbReference type="Pfam" id="PF07702">
    <property type="entry name" value="UTRA"/>
    <property type="match status" value="1"/>
</dbReference>
<dbReference type="InterPro" id="IPR000524">
    <property type="entry name" value="Tscrpt_reg_HTH_GntR"/>
</dbReference>
<keyword evidence="7" id="KW-1185">Reference proteome</keyword>
<dbReference type="EMBL" id="CP060790">
    <property type="protein sequence ID" value="QNP60801.1"/>
    <property type="molecule type" value="Genomic_DNA"/>
</dbReference>
<feature type="compositionally biased region" description="Low complexity" evidence="4">
    <location>
        <begin position="7"/>
        <end position="21"/>
    </location>
</feature>
<evidence type="ECO:0000256" key="2">
    <source>
        <dbReference type="ARBA" id="ARBA00023125"/>
    </source>
</evidence>
<evidence type="ECO:0000259" key="5">
    <source>
        <dbReference type="PROSITE" id="PS50949"/>
    </source>
</evidence>
<dbReference type="FunFam" id="1.10.10.10:FF:000079">
    <property type="entry name" value="GntR family transcriptional regulator"/>
    <property type="match status" value="1"/>
</dbReference>
<gene>
    <name evidence="6" type="ORF">H9L24_08565</name>
</gene>
<evidence type="ECO:0000256" key="4">
    <source>
        <dbReference type="SAM" id="MobiDB-lite"/>
    </source>
</evidence>
<organism evidence="6 7">
    <name type="scientific">Paenacidovorax monticola</name>
    <dbReference type="NCBI Taxonomy" id="1926868"/>
    <lineage>
        <taxon>Bacteria</taxon>
        <taxon>Pseudomonadati</taxon>
        <taxon>Pseudomonadota</taxon>
        <taxon>Betaproteobacteria</taxon>
        <taxon>Burkholderiales</taxon>
        <taxon>Comamonadaceae</taxon>
        <taxon>Paenacidovorax</taxon>
    </lineage>
</organism>
<dbReference type="InterPro" id="IPR050679">
    <property type="entry name" value="Bact_HTH_transcr_reg"/>
</dbReference>
<dbReference type="GO" id="GO:0003700">
    <property type="term" value="F:DNA-binding transcription factor activity"/>
    <property type="evidence" value="ECO:0007669"/>
    <property type="project" value="InterPro"/>
</dbReference>
<dbReference type="KEGG" id="amon:H9L24_08565"/>
<dbReference type="Gene3D" id="3.40.1410.10">
    <property type="entry name" value="Chorismate lyase-like"/>
    <property type="match status" value="1"/>
</dbReference>
<evidence type="ECO:0000256" key="1">
    <source>
        <dbReference type="ARBA" id="ARBA00023015"/>
    </source>
</evidence>
<evidence type="ECO:0000256" key="3">
    <source>
        <dbReference type="ARBA" id="ARBA00023163"/>
    </source>
</evidence>
<dbReference type="SUPFAM" id="SSF46785">
    <property type="entry name" value="Winged helix' DNA-binding domain"/>
    <property type="match status" value="1"/>
</dbReference>
<name>A0A7H0HJT5_9BURK</name>
<feature type="domain" description="HTH gntR-type" evidence="5">
    <location>
        <begin position="27"/>
        <end position="95"/>
    </location>
</feature>
<dbReference type="InterPro" id="IPR036390">
    <property type="entry name" value="WH_DNA-bd_sf"/>
</dbReference>
<keyword evidence="3" id="KW-0804">Transcription</keyword>
<sequence length="263" mass="28763">MSNTPLAASDAPAAPSGGAASGTPAFSPLYQQIKGLILQSLQAGEWKPGEAIPSEMELAARFRVSQGTVRKAIDELAAENLVMRRQGKGTFVATHAEQHVQYRFLKLLPDTGDARVEGPAQRRIIDCKRVRASAEVARALALRTGDPVIQARRVLAFSGTPTILEDIWLPGQAFKGLTAQQMGSYPGPTYAMFEIDFGVRMVRAEEKIRAVLPDADQATLLDVTTATPLLSVERIAYTYNDVPMELRRGLYRTDTHHYRNALS</sequence>
<dbReference type="Pfam" id="PF00392">
    <property type="entry name" value="GntR"/>
    <property type="match status" value="1"/>
</dbReference>
<keyword evidence="2" id="KW-0238">DNA-binding</keyword>
<dbReference type="PRINTS" id="PR00035">
    <property type="entry name" value="HTHGNTR"/>
</dbReference>